<organism evidence="1 2">
    <name type="scientific">Sphingomonas carotinifaciens</name>
    <dbReference type="NCBI Taxonomy" id="1166323"/>
    <lineage>
        <taxon>Bacteria</taxon>
        <taxon>Pseudomonadati</taxon>
        <taxon>Pseudomonadota</taxon>
        <taxon>Alphaproteobacteria</taxon>
        <taxon>Sphingomonadales</taxon>
        <taxon>Sphingomonadaceae</taxon>
        <taxon>Sphingomonas</taxon>
    </lineage>
</organism>
<gene>
    <name evidence="1" type="ORF">SAMN05216557_101611</name>
</gene>
<proteinExistence type="predicted"/>
<dbReference type="EMBL" id="FNBI01000001">
    <property type="protein sequence ID" value="SDE80856.1"/>
    <property type="molecule type" value="Genomic_DNA"/>
</dbReference>
<dbReference type="Proteomes" id="UP000323502">
    <property type="component" value="Unassembled WGS sequence"/>
</dbReference>
<dbReference type="AlphaFoldDB" id="A0A1G7FYA4"/>
<sequence>MPGGMDDLMLEGPAAKRWEGEGQPSSATV</sequence>
<evidence type="ECO:0000313" key="1">
    <source>
        <dbReference type="EMBL" id="SDE80856.1"/>
    </source>
</evidence>
<keyword evidence="2" id="KW-1185">Reference proteome</keyword>
<name>A0A1G7FYA4_9SPHN</name>
<accession>A0A1G7FYA4</accession>
<evidence type="ECO:0000313" key="2">
    <source>
        <dbReference type="Proteomes" id="UP000323502"/>
    </source>
</evidence>
<reference evidence="1 2" key="1">
    <citation type="submission" date="2016-10" db="EMBL/GenBank/DDBJ databases">
        <authorList>
            <person name="Varghese N."/>
            <person name="Submissions S."/>
        </authorList>
    </citation>
    <scope>NUCLEOTIDE SEQUENCE [LARGE SCALE GENOMIC DNA]</scope>
    <source>
        <strain evidence="1 2">S7-754</strain>
    </source>
</reference>
<protein>
    <submittedName>
        <fullName evidence="1">Uncharacterized protein</fullName>
    </submittedName>
</protein>